<dbReference type="RefSeq" id="WP_026799970.1">
    <property type="nucleotide sequence ID" value="NZ_AULI01000006.1"/>
</dbReference>
<accession>A0A0A5GLM4</accession>
<dbReference type="EMBL" id="AVPE01000004">
    <property type="protein sequence ID" value="KGX92899.1"/>
    <property type="molecule type" value="Genomic_DNA"/>
</dbReference>
<gene>
    <name evidence="1" type="ORF">N781_13495</name>
</gene>
<dbReference type="eggNOG" id="COG0695">
    <property type="taxonomic scope" value="Bacteria"/>
</dbReference>
<dbReference type="PANTHER" id="PTHR33558:SF1">
    <property type="entry name" value="GLUTAREDOXIN-LIKE PROTEIN C5ORF63 HOMOLOG"/>
    <property type="match status" value="1"/>
</dbReference>
<protein>
    <submittedName>
        <fullName evidence="1">Glutaredoxin</fullName>
    </submittedName>
</protein>
<dbReference type="Gene3D" id="3.40.30.10">
    <property type="entry name" value="Glutaredoxin"/>
    <property type="match status" value="1"/>
</dbReference>
<dbReference type="PANTHER" id="PTHR33558">
    <property type="entry name" value="GLUTAREDOXIN-LIKE PROTEIN C5ORF63 HOMOLOG"/>
    <property type="match status" value="1"/>
</dbReference>
<dbReference type="OrthoDB" id="32865at2"/>
<comment type="caution">
    <text evidence="1">The sequence shown here is derived from an EMBL/GenBank/DDBJ whole genome shotgun (WGS) entry which is preliminary data.</text>
</comment>
<keyword evidence="2" id="KW-1185">Reference proteome</keyword>
<dbReference type="InterPro" id="IPR036249">
    <property type="entry name" value="Thioredoxin-like_sf"/>
</dbReference>
<dbReference type="SUPFAM" id="SSF52833">
    <property type="entry name" value="Thioredoxin-like"/>
    <property type="match status" value="1"/>
</dbReference>
<organism evidence="1 2">
    <name type="scientific">Pontibacillus halophilus JSM 076056 = DSM 19796</name>
    <dbReference type="NCBI Taxonomy" id="1385510"/>
    <lineage>
        <taxon>Bacteria</taxon>
        <taxon>Bacillati</taxon>
        <taxon>Bacillota</taxon>
        <taxon>Bacilli</taxon>
        <taxon>Bacillales</taxon>
        <taxon>Bacillaceae</taxon>
        <taxon>Pontibacillus</taxon>
    </lineage>
</organism>
<dbReference type="InterPro" id="IPR052565">
    <property type="entry name" value="Glutaredoxin-like_YDR286C"/>
</dbReference>
<dbReference type="STRING" id="1385510.GCA_000425205_01532"/>
<reference evidence="1 2" key="1">
    <citation type="submission" date="2013-08" db="EMBL/GenBank/DDBJ databases">
        <authorList>
            <person name="Huang J."/>
            <person name="Wang G."/>
        </authorList>
    </citation>
    <scope>NUCLEOTIDE SEQUENCE [LARGE SCALE GENOMIC DNA]</scope>
    <source>
        <strain evidence="1 2">JSM 076056</strain>
    </source>
</reference>
<name>A0A0A5GLM4_9BACI</name>
<proteinExistence type="predicted"/>
<dbReference type="Proteomes" id="UP000030528">
    <property type="component" value="Unassembled WGS sequence"/>
</dbReference>
<evidence type="ECO:0000313" key="1">
    <source>
        <dbReference type="EMBL" id="KGX92899.1"/>
    </source>
</evidence>
<evidence type="ECO:0000313" key="2">
    <source>
        <dbReference type="Proteomes" id="UP000030528"/>
    </source>
</evidence>
<dbReference type="AlphaFoldDB" id="A0A0A5GLM4"/>
<sequence length="83" mass="9915">MERPLLTLYTKKECGLCEEAKSELEDLQSKYDFEWKEIDIYTDDALLMQYQLMIPVVEMDGETLDYGRIDTFLISKRLHMKKD</sequence>
<dbReference type="Pfam" id="PF05768">
    <property type="entry name" value="Glrx-like"/>
    <property type="match status" value="1"/>
</dbReference>
<dbReference type="InterPro" id="IPR008554">
    <property type="entry name" value="Glutaredoxin-like"/>
</dbReference>